<comment type="caution">
    <text evidence="1">The sequence shown here is derived from an EMBL/GenBank/DDBJ whole genome shotgun (WGS) entry which is preliminary data.</text>
</comment>
<name>A0AAP0P9K9_9MAGN</name>
<keyword evidence="2" id="KW-1185">Reference proteome</keyword>
<accession>A0AAP0P9K9</accession>
<organism evidence="1 2">
    <name type="scientific">Stephania cephalantha</name>
    <dbReference type="NCBI Taxonomy" id="152367"/>
    <lineage>
        <taxon>Eukaryota</taxon>
        <taxon>Viridiplantae</taxon>
        <taxon>Streptophyta</taxon>
        <taxon>Embryophyta</taxon>
        <taxon>Tracheophyta</taxon>
        <taxon>Spermatophyta</taxon>
        <taxon>Magnoliopsida</taxon>
        <taxon>Ranunculales</taxon>
        <taxon>Menispermaceae</taxon>
        <taxon>Menispermoideae</taxon>
        <taxon>Cissampelideae</taxon>
        <taxon>Stephania</taxon>
    </lineage>
</organism>
<evidence type="ECO:0000313" key="2">
    <source>
        <dbReference type="Proteomes" id="UP001419268"/>
    </source>
</evidence>
<evidence type="ECO:0000313" key="1">
    <source>
        <dbReference type="EMBL" id="KAK9132611.1"/>
    </source>
</evidence>
<proteinExistence type="predicted"/>
<reference evidence="1 2" key="1">
    <citation type="submission" date="2024-01" db="EMBL/GenBank/DDBJ databases">
        <title>Genome assemblies of Stephania.</title>
        <authorList>
            <person name="Yang L."/>
        </authorList>
    </citation>
    <scope>NUCLEOTIDE SEQUENCE [LARGE SCALE GENOMIC DNA]</scope>
    <source>
        <strain evidence="1">JXDWG</strain>
        <tissue evidence="1">Leaf</tissue>
    </source>
</reference>
<dbReference type="EMBL" id="JBBNAG010000005">
    <property type="protein sequence ID" value="KAK9132611.1"/>
    <property type="molecule type" value="Genomic_DNA"/>
</dbReference>
<gene>
    <name evidence="1" type="ORF">Scep_012139</name>
</gene>
<protein>
    <submittedName>
        <fullName evidence="1">Uncharacterized protein</fullName>
    </submittedName>
</protein>
<dbReference type="Proteomes" id="UP001419268">
    <property type="component" value="Unassembled WGS sequence"/>
</dbReference>
<sequence length="53" mass="5555">MTGFSGDKGKEKLSDYWTAVGILCGLVDELGAQGSVGIAVIRLSKSHGNLYIV</sequence>
<dbReference type="AlphaFoldDB" id="A0AAP0P9K9"/>